<dbReference type="Proteomes" id="UP001218895">
    <property type="component" value="Chromosome"/>
</dbReference>
<gene>
    <name evidence="1" type="ORF">L1994_00655</name>
</gene>
<dbReference type="AlphaFoldDB" id="A0AAF0JMA3"/>
<dbReference type="Gene3D" id="2.40.400.10">
    <property type="entry name" value="Acetoacetate decarboxylase-like"/>
    <property type="match status" value="1"/>
</dbReference>
<dbReference type="EMBL" id="CP091092">
    <property type="protein sequence ID" value="WFN36942.1"/>
    <property type="molecule type" value="Genomic_DNA"/>
</dbReference>
<dbReference type="GeneID" id="79948861"/>
<dbReference type="KEGG" id="manq:L1994_00655"/>
<evidence type="ECO:0000313" key="1">
    <source>
        <dbReference type="EMBL" id="WFN36942.1"/>
    </source>
</evidence>
<evidence type="ECO:0000313" key="2">
    <source>
        <dbReference type="Proteomes" id="UP001218895"/>
    </source>
</evidence>
<dbReference type="InterPro" id="IPR023375">
    <property type="entry name" value="ADC_dom_sf"/>
</dbReference>
<sequence length="264" mass="29866">MFKLRNDSTYLMPAHFGGGRFDPERVVHQRTTTLTLTYKTEKKLLEQYIPEEFELLSPKVQVVFSKFTEIDWMQGGMYNLINIASPVRFTGKKDTLEGSYTLVVWENKTAPILGGREQTGIPKIYADIEDLHIQKPHYATNASYEGNTFLNLDFLAEEEIQGENLDAIKEEFSSLNTIGWRYIPKVGAPGAELSQFILYPQGMKVESAIEGRGSLKWTSLTPMQNPSQYYIINSIAALPVEKIINSVLFEGDTFLHATGARVIE</sequence>
<dbReference type="RefSeq" id="WP_278099779.1">
    <property type="nucleotide sequence ID" value="NZ_CP091092.1"/>
</dbReference>
<dbReference type="GO" id="GO:0016829">
    <property type="term" value="F:lyase activity"/>
    <property type="evidence" value="ECO:0007669"/>
    <property type="project" value="InterPro"/>
</dbReference>
<name>A0AAF0JMA3_9EURY</name>
<dbReference type="Pfam" id="PF06314">
    <property type="entry name" value="ADC"/>
    <property type="match status" value="1"/>
</dbReference>
<dbReference type="InterPro" id="IPR010451">
    <property type="entry name" value="Acetoacetate_decarboxylase"/>
</dbReference>
<dbReference type="SUPFAM" id="SSF160104">
    <property type="entry name" value="Acetoacetate decarboxylase-like"/>
    <property type="match status" value="1"/>
</dbReference>
<proteinExistence type="predicted"/>
<accession>A0AAF0JMA3</accession>
<protein>
    <submittedName>
        <fullName evidence="1">Acetoacetate decarboxylase family protein</fullName>
    </submittedName>
</protein>
<organism evidence="1 2">
    <name type="scientific">Methanomicrobium antiquum</name>
    <dbReference type="NCBI Taxonomy" id="487686"/>
    <lineage>
        <taxon>Archaea</taxon>
        <taxon>Methanobacteriati</taxon>
        <taxon>Methanobacteriota</taxon>
        <taxon>Stenosarchaea group</taxon>
        <taxon>Methanomicrobia</taxon>
        <taxon>Methanomicrobiales</taxon>
        <taxon>Methanomicrobiaceae</taxon>
        <taxon>Methanomicrobium</taxon>
    </lineage>
</organism>
<reference evidence="1" key="1">
    <citation type="submission" date="2022-01" db="EMBL/GenBank/DDBJ databases">
        <title>Complete genome of Methanomicrobium antiquum DSM 21220.</title>
        <authorList>
            <person name="Chen S.-C."/>
            <person name="You Y.-T."/>
            <person name="Zhou Y.-Z."/>
            <person name="Lai M.-C."/>
        </authorList>
    </citation>
    <scope>NUCLEOTIDE SEQUENCE</scope>
    <source>
        <strain evidence="1">DSM 21220</strain>
    </source>
</reference>
<keyword evidence="2" id="KW-1185">Reference proteome</keyword>